<name>A0AAD4KXD4_9EURO</name>
<dbReference type="GO" id="GO:0019863">
    <property type="term" value="F:IgE binding"/>
    <property type="evidence" value="ECO:0007669"/>
    <property type="project" value="InterPro"/>
</dbReference>
<feature type="chain" id="PRO_5042048564" description="Allergen Asp f 4" evidence="2">
    <location>
        <begin position="18"/>
        <end position="252"/>
    </location>
</feature>
<keyword evidence="4" id="KW-1185">Reference proteome</keyword>
<protein>
    <recommendedName>
        <fullName evidence="5">Allergen Asp f 4</fullName>
    </recommendedName>
</protein>
<dbReference type="InterPro" id="IPR038903">
    <property type="entry name" value="Allergen_Asp_f_4"/>
</dbReference>
<evidence type="ECO:0000256" key="2">
    <source>
        <dbReference type="SAM" id="SignalP"/>
    </source>
</evidence>
<keyword evidence="2" id="KW-0732">Signal</keyword>
<dbReference type="PANTHER" id="PTHR42039">
    <property type="entry name" value="PUTATIVE (AFU_ORTHOLOGUE AFUA_3G02940)-RELATED"/>
    <property type="match status" value="1"/>
</dbReference>
<evidence type="ECO:0000256" key="1">
    <source>
        <dbReference type="SAM" id="MobiDB-lite"/>
    </source>
</evidence>
<dbReference type="GeneID" id="70239809"/>
<evidence type="ECO:0000313" key="3">
    <source>
        <dbReference type="EMBL" id="KAH8698917.1"/>
    </source>
</evidence>
<accession>A0AAD4KXD4</accession>
<dbReference type="AlphaFoldDB" id="A0AAD4KXD4"/>
<proteinExistence type="predicted"/>
<comment type="caution">
    <text evidence="3">The sequence shown here is derived from an EMBL/GenBank/DDBJ whole genome shotgun (WGS) entry which is preliminary data.</text>
</comment>
<dbReference type="PANTHER" id="PTHR42039:SF1">
    <property type="entry name" value="PUTATIVE (AFU_ORTHOLOGUE AFUA_3G02940)-RELATED"/>
    <property type="match status" value="1"/>
</dbReference>
<dbReference type="EMBL" id="JAJTJA010000005">
    <property type="protein sequence ID" value="KAH8698917.1"/>
    <property type="molecule type" value="Genomic_DNA"/>
</dbReference>
<reference evidence="3" key="1">
    <citation type="submission" date="2021-12" db="EMBL/GenBank/DDBJ databases">
        <title>Convergent genome expansion in fungi linked to evolution of root-endophyte symbiosis.</title>
        <authorList>
            <consortium name="DOE Joint Genome Institute"/>
            <person name="Ke Y.-H."/>
            <person name="Bonito G."/>
            <person name="Liao H.-L."/>
            <person name="Looney B."/>
            <person name="Rojas-Flechas A."/>
            <person name="Nash J."/>
            <person name="Hameed K."/>
            <person name="Schadt C."/>
            <person name="Martin F."/>
            <person name="Crous P.W."/>
            <person name="Miettinen O."/>
            <person name="Magnuson J.K."/>
            <person name="Labbe J."/>
            <person name="Jacobson D."/>
            <person name="Doktycz M.J."/>
            <person name="Veneault-Fourrey C."/>
            <person name="Kuo A."/>
            <person name="Mondo S."/>
            <person name="Calhoun S."/>
            <person name="Riley R."/>
            <person name="Ohm R."/>
            <person name="LaButti K."/>
            <person name="Andreopoulos B."/>
            <person name="Pangilinan J."/>
            <person name="Nolan M."/>
            <person name="Tritt A."/>
            <person name="Clum A."/>
            <person name="Lipzen A."/>
            <person name="Daum C."/>
            <person name="Barry K."/>
            <person name="Grigoriev I.V."/>
            <person name="Vilgalys R."/>
        </authorList>
    </citation>
    <scope>NUCLEOTIDE SEQUENCE</scope>
    <source>
        <strain evidence="3">PMI_201</strain>
    </source>
</reference>
<dbReference type="RefSeq" id="XP_046073381.1">
    <property type="nucleotide sequence ID" value="XM_046209522.1"/>
</dbReference>
<gene>
    <name evidence="3" type="ORF">BGW36DRAFT_152717</name>
</gene>
<feature type="region of interest" description="Disordered" evidence="1">
    <location>
        <begin position="18"/>
        <end position="56"/>
    </location>
</feature>
<dbReference type="GO" id="GO:0005576">
    <property type="term" value="C:extracellular region"/>
    <property type="evidence" value="ECO:0007669"/>
    <property type="project" value="InterPro"/>
</dbReference>
<dbReference type="Pfam" id="PF25312">
    <property type="entry name" value="Allergen_Asp_f_4"/>
    <property type="match status" value="1"/>
</dbReference>
<sequence>MLLKACFAALIASTASAHTHGHGHERRHQDIQPSSSSTVGPAPLPTDKPQFGGVTPPTGSDISYCGNHGNPYGSNILVIDEKWVPDFDYVTRMTLPASTTESWNVVVWNKCGTDGGLNGDFGEWVQNFTIQPGETKYIAFDVDTAGGWCASPGDKVILNEWGSCSSTWGEFEFAHASTKASGFDVSVIQAQNAHFTVQGMNICATGTDTCSSITNSGVVNNAYTAAEAYNPSLGGHLNPGKVTLDCTLNYSG</sequence>
<organism evidence="3 4">
    <name type="scientific">Talaromyces proteolyticus</name>
    <dbReference type="NCBI Taxonomy" id="1131652"/>
    <lineage>
        <taxon>Eukaryota</taxon>
        <taxon>Fungi</taxon>
        <taxon>Dikarya</taxon>
        <taxon>Ascomycota</taxon>
        <taxon>Pezizomycotina</taxon>
        <taxon>Eurotiomycetes</taxon>
        <taxon>Eurotiomycetidae</taxon>
        <taxon>Eurotiales</taxon>
        <taxon>Trichocomaceae</taxon>
        <taxon>Talaromyces</taxon>
        <taxon>Talaromyces sect. Bacilispori</taxon>
    </lineage>
</organism>
<evidence type="ECO:0008006" key="5">
    <source>
        <dbReference type="Google" id="ProtNLM"/>
    </source>
</evidence>
<dbReference type="Proteomes" id="UP001201262">
    <property type="component" value="Unassembled WGS sequence"/>
</dbReference>
<feature type="signal peptide" evidence="2">
    <location>
        <begin position="1"/>
        <end position="17"/>
    </location>
</feature>
<evidence type="ECO:0000313" key="4">
    <source>
        <dbReference type="Proteomes" id="UP001201262"/>
    </source>
</evidence>